<proteinExistence type="predicted"/>
<dbReference type="InterPro" id="IPR025161">
    <property type="entry name" value="IS402-like_dom"/>
</dbReference>
<dbReference type="HOGENOM" id="CLU_2652086_0_0_11"/>
<organism evidence="2 3">
    <name type="scientific">Rhodococcus erythropolis (strain PR4 / NBRC 100887)</name>
    <dbReference type="NCBI Taxonomy" id="234621"/>
    <lineage>
        <taxon>Bacteria</taxon>
        <taxon>Bacillati</taxon>
        <taxon>Actinomycetota</taxon>
        <taxon>Actinomycetes</taxon>
        <taxon>Mycobacteriales</taxon>
        <taxon>Nocardiaceae</taxon>
        <taxon>Rhodococcus</taxon>
        <taxon>Rhodococcus erythropolis group</taxon>
    </lineage>
</organism>
<dbReference type="Proteomes" id="UP000002204">
    <property type="component" value="Chromosome"/>
</dbReference>
<dbReference type="eggNOG" id="COG3293">
    <property type="taxonomic scope" value="Bacteria"/>
</dbReference>
<dbReference type="RefSeq" id="WP_020906347.1">
    <property type="nucleotide sequence ID" value="NC_012490.1"/>
</dbReference>
<feature type="domain" description="Insertion element IS402-like" evidence="1">
    <location>
        <begin position="5"/>
        <end position="53"/>
    </location>
</feature>
<accession>C0ZRG3</accession>
<dbReference type="Pfam" id="PF13340">
    <property type="entry name" value="DUF4096"/>
    <property type="match status" value="1"/>
</dbReference>
<evidence type="ECO:0000313" key="3">
    <source>
        <dbReference type="Proteomes" id="UP000002204"/>
    </source>
</evidence>
<dbReference type="KEGG" id="rer:RER_10050"/>
<dbReference type="EMBL" id="AP008957">
    <property type="protein sequence ID" value="BAH31713.1"/>
    <property type="molecule type" value="Genomic_DNA"/>
</dbReference>
<dbReference type="AlphaFoldDB" id="C0ZRG3"/>
<protein>
    <recommendedName>
        <fullName evidence="1">Insertion element IS402-like domain-containing protein</fullName>
    </recommendedName>
</protein>
<evidence type="ECO:0000259" key="1">
    <source>
        <dbReference type="Pfam" id="PF13340"/>
    </source>
</evidence>
<sequence>MRDAISDEAWEVIGPLLPKVKATGQPPADRRTVFEPTAWRFRTGARSTDSPATLATLPGIFLAACTNEALTDQTAP</sequence>
<reference evidence="2 3" key="2">
    <citation type="journal article" date="2006" name="Environ. Microbiol.">
        <title>Sequence analysis of three plasmids harboured in Rhodococcus erythropolis strain PR4.</title>
        <authorList>
            <person name="Sekine M."/>
            <person name="Tanikawa S."/>
            <person name="Omata S."/>
            <person name="Saito M."/>
            <person name="Fujisawa T."/>
            <person name="Tsukatani N."/>
            <person name="Tajima T."/>
            <person name="Sekigawa T."/>
            <person name="Kosugi H."/>
            <person name="Matsuo Y."/>
            <person name="Nishiko R."/>
            <person name="Imamura K."/>
            <person name="Ito M."/>
            <person name="Narita H."/>
            <person name="Tago S."/>
            <person name="Fujita N."/>
            <person name="Harayama S."/>
        </authorList>
    </citation>
    <scope>NUCLEOTIDE SEQUENCE [LARGE SCALE GENOMIC DNA]</scope>
    <source>
        <strain evidence="3">PR4 / NBRC 100887</strain>
    </source>
</reference>
<evidence type="ECO:0000313" key="2">
    <source>
        <dbReference type="EMBL" id="BAH31713.1"/>
    </source>
</evidence>
<reference evidence="3" key="1">
    <citation type="submission" date="2005-03" db="EMBL/GenBank/DDBJ databases">
        <title>Comparison of the complete genome sequences of Rhodococcus erythropolis PR4 and Rhodococcus opacus B4.</title>
        <authorList>
            <person name="Takarada H."/>
            <person name="Sekine M."/>
            <person name="Hosoyama A."/>
            <person name="Yamada R."/>
            <person name="Fujisawa T."/>
            <person name="Omata S."/>
            <person name="Shimizu A."/>
            <person name="Tsukatani N."/>
            <person name="Tanikawa S."/>
            <person name="Fujita N."/>
            <person name="Harayama S."/>
        </authorList>
    </citation>
    <scope>NUCLEOTIDE SEQUENCE [LARGE SCALE GENOMIC DNA]</scope>
    <source>
        <strain evidence="3">PR4 / NBRC 100887</strain>
    </source>
</reference>
<name>C0ZRG3_RHOE4</name>
<gene>
    <name evidence="2" type="ordered locus">RER_10050</name>
</gene>